<protein>
    <submittedName>
        <fullName evidence="1">Uncharacterized protein</fullName>
    </submittedName>
</protein>
<accession>A0ABQ8T9W8</accession>
<proteinExistence type="predicted"/>
<name>A0ABQ8T9W8_PERAM</name>
<keyword evidence="2" id="KW-1185">Reference proteome</keyword>
<evidence type="ECO:0000313" key="2">
    <source>
        <dbReference type="Proteomes" id="UP001148838"/>
    </source>
</evidence>
<evidence type="ECO:0000313" key="1">
    <source>
        <dbReference type="EMBL" id="KAJ4442470.1"/>
    </source>
</evidence>
<comment type="caution">
    <text evidence="1">The sequence shown here is derived from an EMBL/GenBank/DDBJ whole genome shotgun (WGS) entry which is preliminary data.</text>
</comment>
<sequence>MHPRAVSCLREVETSEICDYKQWWKDYNKKIPVEIESEHKSRKEWMFLFFSISAQFHFIFEKDKKGYVTVYTTINGLNVHTFWMALQLHQMIQPAQKKACPAGKVPIKSSKMSGFVRLKDFVPEEKTELHNDI</sequence>
<reference evidence="1 2" key="1">
    <citation type="journal article" date="2022" name="Allergy">
        <title>Genome assembly and annotation of Periplaneta americana reveal a comprehensive cockroach allergen profile.</title>
        <authorList>
            <person name="Wang L."/>
            <person name="Xiong Q."/>
            <person name="Saelim N."/>
            <person name="Wang L."/>
            <person name="Nong W."/>
            <person name="Wan A.T."/>
            <person name="Shi M."/>
            <person name="Liu X."/>
            <person name="Cao Q."/>
            <person name="Hui J.H.L."/>
            <person name="Sookrung N."/>
            <person name="Leung T.F."/>
            <person name="Tungtrongchitr A."/>
            <person name="Tsui S.K.W."/>
        </authorList>
    </citation>
    <scope>NUCLEOTIDE SEQUENCE [LARGE SCALE GENOMIC DNA]</scope>
    <source>
        <strain evidence="1">PWHHKU_190912</strain>
    </source>
</reference>
<dbReference type="Proteomes" id="UP001148838">
    <property type="component" value="Unassembled WGS sequence"/>
</dbReference>
<organism evidence="1 2">
    <name type="scientific">Periplaneta americana</name>
    <name type="common">American cockroach</name>
    <name type="synonym">Blatta americana</name>
    <dbReference type="NCBI Taxonomy" id="6978"/>
    <lineage>
        <taxon>Eukaryota</taxon>
        <taxon>Metazoa</taxon>
        <taxon>Ecdysozoa</taxon>
        <taxon>Arthropoda</taxon>
        <taxon>Hexapoda</taxon>
        <taxon>Insecta</taxon>
        <taxon>Pterygota</taxon>
        <taxon>Neoptera</taxon>
        <taxon>Polyneoptera</taxon>
        <taxon>Dictyoptera</taxon>
        <taxon>Blattodea</taxon>
        <taxon>Blattoidea</taxon>
        <taxon>Blattidae</taxon>
        <taxon>Blattinae</taxon>
        <taxon>Periplaneta</taxon>
    </lineage>
</organism>
<gene>
    <name evidence="1" type="ORF">ANN_04056</name>
</gene>
<dbReference type="EMBL" id="JAJSOF020000013">
    <property type="protein sequence ID" value="KAJ4442470.1"/>
    <property type="molecule type" value="Genomic_DNA"/>
</dbReference>